<dbReference type="InterPro" id="IPR015414">
    <property type="entry name" value="TMEM64"/>
</dbReference>
<dbReference type="InterPro" id="IPR032816">
    <property type="entry name" value="VTT_dom"/>
</dbReference>
<evidence type="ECO:0000259" key="7">
    <source>
        <dbReference type="Pfam" id="PF09335"/>
    </source>
</evidence>
<dbReference type="EMBL" id="CAMPGE010017096">
    <property type="protein sequence ID" value="CAI2375605.1"/>
    <property type="molecule type" value="Genomic_DNA"/>
</dbReference>
<feature type="transmembrane region" description="Helical" evidence="6">
    <location>
        <begin position="212"/>
        <end position="232"/>
    </location>
</feature>
<keyword evidence="3 6" id="KW-0812">Transmembrane</keyword>
<comment type="caution">
    <text evidence="8">The sequence shown here is derived from an EMBL/GenBank/DDBJ whole genome shotgun (WGS) entry which is preliminary data.</text>
</comment>
<proteinExistence type="predicted"/>
<dbReference type="PANTHER" id="PTHR12677:SF59">
    <property type="entry name" value="GOLGI APPARATUS MEMBRANE PROTEIN TVP38-RELATED"/>
    <property type="match status" value="1"/>
</dbReference>
<evidence type="ECO:0000313" key="9">
    <source>
        <dbReference type="Proteomes" id="UP001295684"/>
    </source>
</evidence>
<evidence type="ECO:0000256" key="2">
    <source>
        <dbReference type="ARBA" id="ARBA00022475"/>
    </source>
</evidence>
<feature type="transmembrane region" description="Helical" evidence="6">
    <location>
        <begin position="89"/>
        <end position="116"/>
    </location>
</feature>
<protein>
    <recommendedName>
        <fullName evidence="7">VTT domain-containing protein</fullName>
    </recommendedName>
</protein>
<feature type="transmembrane region" description="Helical" evidence="6">
    <location>
        <begin position="45"/>
        <end position="69"/>
    </location>
</feature>
<evidence type="ECO:0000313" key="8">
    <source>
        <dbReference type="EMBL" id="CAI2375605.1"/>
    </source>
</evidence>
<feature type="domain" description="VTT" evidence="7">
    <location>
        <begin position="117"/>
        <end position="228"/>
    </location>
</feature>
<dbReference type="Pfam" id="PF09335">
    <property type="entry name" value="VTT_dom"/>
    <property type="match status" value="1"/>
</dbReference>
<gene>
    <name evidence="8" type="ORF">ECRASSUSDP1_LOCUS16968</name>
</gene>
<keyword evidence="2" id="KW-1003">Cell membrane</keyword>
<keyword evidence="5 6" id="KW-0472">Membrane</keyword>
<evidence type="ECO:0000256" key="1">
    <source>
        <dbReference type="ARBA" id="ARBA00004651"/>
    </source>
</evidence>
<feature type="transmembrane region" description="Helical" evidence="6">
    <location>
        <begin position="181"/>
        <end position="200"/>
    </location>
</feature>
<feature type="transmembrane region" description="Helical" evidence="6">
    <location>
        <begin position="128"/>
        <end position="154"/>
    </location>
</feature>
<keyword evidence="9" id="KW-1185">Reference proteome</keyword>
<dbReference type="PANTHER" id="PTHR12677">
    <property type="entry name" value="GOLGI APPARATUS MEMBRANE PROTEIN TVP38-RELATED"/>
    <property type="match status" value="1"/>
</dbReference>
<dbReference type="Proteomes" id="UP001295684">
    <property type="component" value="Unassembled WGS sequence"/>
</dbReference>
<evidence type="ECO:0000256" key="5">
    <source>
        <dbReference type="ARBA" id="ARBA00023136"/>
    </source>
</evidence>
<evidence type="ECO:0000256" key="4">
    <source>
        <dbReference type="ARBA" id="ARBA00022989"/>
    </source>
</evidence>
<organism evidence="8 9">
    <name type="scientific">Euplotes crassus</name>
    <dbReference type="NCBI Taxonomy" id="5936"/>
    <lineage>
        <taxon>Eukaryota</taxon>
        <taxon>Sar</taxon>
        <taxon>Alveolata</taxon>
        <taxon>Ciliophora</taxon>
        <taxon>Intramacronucleata</taxon>
        <taxon>Spirotrichea</taxon>
        <taxon>Hypotrichia</taxon>
        <taxon>Euplotida</taxon>
        <taxon>Euplotidae</taxon>
        <taxon>Moneuplotes</taxon>
    </lineage>
</organism>
<sequence length="294" mass="34281">MAKRPIQQFHDLEDTEDFDEYSLTLEKDISDIKFSERQKKWSKQFILKMLLAVICASITIYFLGSWIYMEFHRYMGMVNSYMLKNKTKGIFIYSIAFIIGMQVFIPPGTFITCTTITFMKMYGNVEGIFVHLILVIIIEHIGIFVTYFIGRYFIRIGDLLAKRMEYFDIFNKLVVTKGAKITFLLRMCLLIPYDIVNYIMSTTDIPLWDYFIGNHGFLIDFVISTYIGIFLSNLSKMDPDSKTFLTQITFMGFGVILTAIVLFLVIRMTKREFDQMIKNESIKKSGRITGPKLA</sequence>
<keyword evidence="4 6" id="KW-1133">Transmembrane helix</keyword>
<evidence type="ECO:0000256" key="6">
    <source>
        <dbReference type="SAM" id="Phobius"/>
    </source>
</evidence>
<feature type="transmembrane region" description="Helical" evidence="6">
    <location>
        <begin position="244"/>
        <end position="266"/>
    </location>
</feature>
<comment type="subcellular location">
    <subcellularLocation>
        <location evidence="1">Cell membrane</location>
        <topology evidence="1">Multi-pass membrane protein</topology>
    </subcellularLocation>
</comment>
<dbReference type="AlphaFoldDB" id="A0AAD2D069"/>
<name>A0AAD2D069_EUPCR</name>
<evidence type="ECO:0000256" key="3">
    <source>
        <dbReference type="ARBA" id="ARBA00022692"/>
    </source>
</evidence>
<dbReference type="GO" id="GO:0005886">
    <property type="term" value="C:plasma membrane"/>
    <property type="evidence" value="ECO:0007669"/>
    <property type="project" value="UniProtKB-SubCell"/>
</dbReference>
<reference evidence="8" key="1">
    <citation type="submission" date="2023-07" db="EMBL/GenBank/DDBJ databases">
        <authorList>
            <consortium name="AG Swart"/>
            <person name="Singh M."/>
            <person name="Singh A."/>
            <person name="Seah K."/>
            <person name="Emmerich C."/>
        </authorList>
    </citation>
    <scope>NUCLEOTIDE SEQUENCE</scope>
    <source>
        <strain evidence="8">DP1</strain>
    </source>
</reference>
<accession>A0AAD2D069</accession>